<sequence>LAKYHFIISYRPSKQNQKADILTWRDIKDQIDPRVLQDLGIKILAIDLLSIKEEDPFNKSNNLVNWILQANKDIESLEALYIQAKSTTLGKYTIKDRLLLYIGQLVVSTTLDNLYIELIQEAYNQISTAYPGRDKTY</sequence>
<feature type="non-terminal residue" evidence="1">
    <location>
        <position position="1"/>
    </location>
</feature>
<protein>
    <submittedName>
        <fullName evidence="1">Uncharacterized protein</fullName>
    </submittedName>
</protein>
<evidence type="ECO:0000313" key="1">
    <source>
        <dbReference type="EMBL" id="KIN05195.1"/>
    </source>
</evidence>
<dbReference type="EMBL" id="KN832872">
    <property type="protein sequence ID" value="KIN05195.1"/>
    <property type="molecule type" value="Genomic_DNA"/>
</dbReference>
<accession>A0A0C3HQA4</accession>
<dbReference type="InParanoid" id="A0A0C3HQA4"/>
<organism evidence="1 2">
    <name type="scientific">Oidiodendron maius (strain Zn)</name>
    <dbReference type="NCBI Taxonomy" id="913774"/>
    <lineage>
        <taxon>Eukaryota</taxon>
        <taxon>Fungi</taxon>
        <taxon>Dikarya</taxon>
        <taxon>Ascomycota</taxon>
        <taxon>Pezizomycotina</taxon>
        <taxon>Leotiomycetes</taxon>
        <taxon>Leotiomycetes incertae sedis</taxon>
        <taxon>Myxotrichaceae</taxon>
        <taxon>Oidiodendron</taxon>
    </lineage>
</organism>
<proteinExistence type="predicted"/>
<reference evidence="1 2" key="1">
    <citation type="submission" date="2014-04" db="EMBL/GenBank/DDBJ databases">
        <authorList>
            <consortium name="DOE Joint Genome Institute"/>
            <person name="Kuo A."/>
            <person name="Martino E."/>
            <person name="Perotto S."/>
            <person name="Kohler A."/>
            <person name="Nagy L.G."/>
            <person name="Floudas D."/>
            <person name="Copeland A."/>
            <person name="Barry K.W."/>
            <person name="Cichocki N."/>
            <person name="Veneault-Fourrey C."/>
            <person name="LaButti K."/>
            <person name="Lindquist E.A."/>
            <person name="Lipzen A."/>
            <person name="Lundell T."/>
            <person name="Morin E."/>
            <person name="Murat C."/>
            <person name="Sun H."/>
            <person name="Tunlid A."/>
            <person name="Henrissat B."/>
            <person name="Grigoriev I.V."/>
            <person name="Hibbett D.S."/>
            <person name="Martin F."/>
            <person name="Nordberg H.P."/>
            <person name="Cantor M.N."/>
            <person name="Hua S.X."/>
        </authorList>
    </citation>
    <scope>NUCLEOTIDE SEQUENCE [LARGE SCALE GENOMIC DNA]</scope>
    <source>
        <strain evidence="1 2">Zn</strain>
    </source>
</reference>
<dbReference type="Proteomes" id="UP000054321">
    <property type="component" value="Unassembled WGS sequence"/>
</dbReference>
<evidence type="ECO:0000313" key="2">
    <source>
        <dbReference type="Proteomes" id="UP000054321"/>
    </source>
</evidence>
<dbReference type="STRING" id="913774.A0A0C3HQA4"/>
<dbReference type="HOGENOM" id="CLU_1870056_0_0_1"/>
<keyword evidence="2" id="KW-1185">Reference proteome</keyword>
<reference evidence="2" key="2">
    <citation type="submission" date="2015-01" db="EMBL/GenBank/DDBJ databases">
        <title>Evolutionary Origins and Diversification of the Mycorrhizal Mutualists.</title>
        <authorList>
            <consortium name="DOE Joint Genome Institute"/>
            <consortium name="Mycorrhizal Genomics Consortium"/>
            <person name="Kohler A."/>
            <person name="Kuo A."/>
            <person name="Nagy L.G."/>
            <person name="Floudas D."/>
            <person name="Copeland A."/>
            <person name="Barry K.W."/>
            <person name="Cichocki N."/>
            <person name="Veneault-Fourrey C."/>
            <person name="LaButti K."/>
            <person name="Lindquist E.A."/>
            <person name="Lipzen A."/>
            <person name="Lundell T."/>
            <person name="Morin E."/>
            <person name="Murat C."/>
            <person name="Riley R."/>
            <person name="Ohm R."/>
            <person name="Sun H."/>
            <person name="Tunlid A."/>
            <person name="Henrissat B."/>
            <person name="Grigoriev I.V."/>
            <person name="Hibbett D.S."/>
            <person name="Martin F."/>
        </authorList>
    </citation>
    <scope>NUCLEOTIDE SEQUENCE [LARGE SCALE GENOMIC DNA]</scope>
    <source>
        <strain evidence="2">Zn</strain>
    </source>
</reference>
<dbReference type="OrthoDB" id="3561256at2759"/>
<name>A0A0C3HQA4_OIDMZ</name>
<dbReference type="AlphaFoldDB" id="A0A0C3HQA4"/>
<gene>
    <name evidence="1" type="ORF">OIDMADRAFT_115413</name>
</gene>